<dbReference type="EMBL" id="HACA01028015">
    <property type="protein sequence ID" value="CDW45376.1"/>
    <property type="molecule type" value="Transcribed_RNA"/>
</dbReference>
<evidence type="ECO:0000256" key="1">
    <source>
        <dbReference type="SAM" id="Phobius"/>
    </source>
</evidence>
<feature type="transmembrane region" description="Helical" evidence="1">
    <location>
        <begin position="21"/>
        <end position="43"/>
    </location>
</feature>
<dbReference type="PANTHER" id="PTHR23252">
    <property type="entry name" value="INTIMAL THICKNESS RECEPTOR-RELATED"/>
    <property type="match status" value="1"/>
</dbReference>
<dbReference type="InterPro" id="IPR019336">
    <property type="entry name" value="GPR180/TMEM145_TM"/>
</dbReference>
<dbReference type="Pfam" id="PF10192">
    <property type="entry name" value="GPR180-TMEM145_TM"/>
    <property type="match status" value="1"/>
</dbReference>
<dbReference type="PANTHER" id="PTHR23252:SF43">
    <property type="entry name" value="INTIMAL THICKNESS RELATED RECEPTOR IRP DOMAIN-CONTAINING PROTEIN"/>
    <property type="match status" value="1"/>
</dbReference>
<organism evidence="3">
    <name type="scientific">Lepeophtheirus salmonis</name>
    <name type="common">Salmon louse</name>
    <name type="synonym">Caligus salmonis</name>
    <dbReference type="NCBI Taxonomy" id="72036"/>
    <lineage>
        <taxon>Eukaryota</taxon>
        <taxon>Metazoa</taxon>
        <taxon>Ecdysozoa</taxon>
        <taxon>Arthropoda</taxon>
        <taxon>Crustacea</taxon>
        <taxon>Multicrustacea</taxon>
        <taxon>Hexanauplia</taxon>
        <taxon>Copepoda</taxon>
        <taxon>Siphonostomatoida</taxon>
        <taxon>Caligidae</taxon>
        <taxon>Lepeophtheirus</taxon>
    </lineage>
</organism>
<evidence type="ECO:0000313" key="3">
    <source>
        <dbReference type="EMBL" id="CDW45376.1"/>
    </source>
</evidence>
<protein>
    <submittedName>
        <fullName evidence="3">Transmembrane protein 145like [Nasonia vitripennis]</fullName>
    </submittedName>
</protein>
<evidence type="ECO:0000259" key="2">
    <source>
        <dbReference type="Pfam" id="PF10192"/>
    </source>
</evidence>
<dbReference type="GO" id="GO:0007186">
    <property type="term" value="P:G protein-coupled receptor signaling pathway"/>
    <property type="evidence" value="ECO:0007669"/>
    <property type="project" value="InterPro"/>
</dbReference>
<accession>A0A0K2V630</accession>
<name>A0A0K2V630_LEPSM</name>
<reference evidence="3" key="1">
    <citation type="submission" date="2014-05" db="EMBL/GenBank/DDBJ databases">
        <authorList>
            <person name="Chronopoulou M."/>
        </authorList>
    </citation>
    <scope>NUCLEOTIDE SEQUENCE</scope>
    <source>
        <tissue evidence="3">Whole organism</tissue>
    </source>
</reference>
<dbReference type="InterPro" id="IPR047831">
    <property type="entry name" value="GPR180/TMEM145"/>
</dbReference>
<sequence>MLNNNILLYIVNNELLEMKDLVSFLLLFTTVLLSFPSSLVVALRIHGNFNTSNFFHFVTKFGFQKTDVRTSERGFIFGNISSLHPHGKQKVLVTLAVLDRGYFLEYYGNKSLANKSRACETMFKKINSVSYDSSCNQDGVEDFLRSIPCTKDGLCLEEDRPENVVDGYQFTYRIQDYLQSRFWYVSIVACARNKTTCKWEPVIDDVELSYDMWLVNGNPENANKNLLRYQFSCDKQDLLGLYLLLLFVFLFLSPIQFYAAIHQNHNITKFLAVGIFIELLGLMGISIHQSLFAINGVGFPLLGNLGDILQILSQSIFTLIILLLGMGWAITRQEITCKFILSTLWILYTLIHVYLYFWKKYEIDIIQNIDEYQTIPGVIIIILRIGAMIYFLYALKDTMLHEFNEERLQFLLHFGAASLVWFIYLPIVAFVAFQISALWRNKFLMGISYSVNTFAYIILVHSLWPSRSHQYFLLALQVSII</sequence>
<proteinExistence type="predicted"/>
<dbReference type="GO" id="GO:0019236">
    <property type="term" value="P:response to pheromone"/>
    <property type="evidence" value="ECO:0007669"/>
    <property type="project" value="InterPro"/>
</dbReference>
<feature type="transmembrane region" description="Helical" evidence="1">
    <location>
        <begin position="238"/>
        <end position="258"/>
    </location>
</feature>
<dbReference type="OrthoDB" id="45670at2759"/>
<feature type="transmembrane region" description="Helical" evidence="1">
    <location>
        <begin position="270"/>
        <end position="288"/>
    </location>
</feature>
<keyword evidence="1" id="KW-0472">Membrane</keyword>
<dbReference type="AlphaFoldDB" id="A0A0K2V630"/>
<feature type="transmembrane region" description="Helical" evidence="1">
    <location>
        <begin position="339"/>
        <end position="357"/>
    </location>
</feature>
<keyword evidence="1" id="KW-1133">Transmembrane helix</keyword>
<keyword evidence="1 3" id="KW-0812">Transmembrane</keyword>
<feature type="transmembrane region" description="Helical" evidence="1">
    <location>
        <begin position="308"/>
        <end position="330"/>
    </location>
</feature>
<feature type="transmembrane region" description="Helical" evidence="1">
    <location>
        <begin position="377"/>
        <end position="395"/>
    </location>
</feature>
<feature type="domain" description="GPR180/TMEM145 transmembrane" evidence="2">
    <location>
        <begin position="243"/>
        <end position="459"/>
    </location>
</feature>
<feature type="transmembrane region" description="Helical" evidence="1">
    <location>
        <begin position="416"/>
        <end position="437"/>
    </location>
</feature>
<feature type="transmembrane region" description="Helical" evidence="1">
    <location>
        <begin position="443"/>
        <end position="464"/>
    </location>
</feature>